<organism evidence="2">
    <name type="scientific">uncultured Microvirga sp</name>
    <dbReference type="NCBI Taxonomy" id="412392"/>
    <lineage>
        <taxon>Bacteria</taxon>
        <taxon>Pseudomonadati</taxon>
        <taxon>Pseudomonadota</taxon>
        <taxon>Alphaproteobacteria</taxon>
        <taxon>Hyphomicrobiales</taxon>
        <taxon>Methylobacteriaceae</taxon>
        <taxon>Microvirga</taxon>
        <taxon>environmental samples</taxon>
    </lineage>
</organism>
<sequence>FFGARRRLRCSPPGDQVARMGPDRDRGRI</sequence>
<evidence type="ECO:0000256" key="1">
    <source>
        <dbReference type="SAM" id="MobiDB-lite"/>
    </source>
</evidence>
<accession>A0A6J4MJX2</accession>
<feature type="region of interest" description="Disordered" evidence="1">
    <location>
        <begin position="1"/>
        <end position="29"/>
    </location>
</feature>
<evidence type="ECO:0000313" key="2">
    <source>
        <dbReference type="EMBL" id="CAA9359186.1"/>
    </source>
</evidence>
<dbReference type="EMBL" id="CADCUC010000601">
    <property type="protein sequence ID" value="CAA9359186.1"/>
    <property type="molecule type" value="Genomic_DNA"/>
</dbReference>
<gene>
    <name evidence="2" type="ORF">AVDCRST_MAG90-2885</name>
</gene>
<feature type="non-terminal residue" evidence="2">
    <location>
        <position position="1"/>
    </location>
</feature>
<name>A0A6J4MJX2_9HYPH</name>
<proteinExistence type="predicted"/>
<reference evidence="2" key="1">
    <citation type="submission" date="2020-02" db="EMBL/GenBank/DDBJ databases">
        <authorList>
            <person name="Meier V. D."/>
        </authorList>
    </citation>
    <scope>NUCLEOTIDE SEQUENCE</scope>
    <source>
        <strain evidence="2">AVDCRST_MAG90</strain>
    </source>
</reference>
<protein>
    <submittedName>
        <fullName evidence="2">Uncharacterized protein</fullName>
    </submittedName>
</protein>
<feature type="non-terminal residue" evidence="2">
    <location>
        <position position="29"/>
    </location>
</feature>
<dbReference type="AlphaFoldDB" id="A0A6J4MJX2"/>